<comment type="caution">
    <text evidence="1">The sequence shown here is derived from an EMBL/GenBank/DDBJ whole genome shotgun (WGS) entry which is preliminary data.</text>
</comment>
<keyword evidence="2" id="KW-1185">Reference proteome</keyword>
<evidence type="ECO:0000313" key="2">
    <source>
        <dbReference type="Proteomes" id="UP000292702"/>
    </source>
</evidence>
<organism evidence="1 2">
    <name type="scientific">Steccherinum ochraceum</name>
    <dbReference type="NCBI Taxonomy" id="92696"/>
    <lineage>
        <taxon>Eukaryota</taxon>
        <taxon>Fungi</taxon>
        <taxon>Dikarya</taxon>
        <taxon>Basidiomycota</taxon>
        <taxon>Agaricomycotina</taxon>
        <taxon>Agaricomycetes</taxon>
        <taxon>Polyporales</taxon>
        <taxon>Steccherinaceae</taxon>
        <taxon>Steccherinum</taxon>
    </lineage>
</organism>
<reference evidence="1 2" key="1">
    <citation type="submission" date="2018-11" db="EMBL/GenBank/DDBJ databases">
        <title>Genome assembly of Steccherinum ochraceum LE-BIN_3174, the white-rot fungus of the Steccherinaceae family (The Residual Polyporoid clade, Polyporales, Basidiomycota).</title>
        <authorList>
            <person name="Fedorova T.V."/>
            <person name="Glazunova O.A."/>
            <person name="Landesman E.O."/>
            <person name="Moiseenko K.V."/>
            <person name="Psurtseva N.V."/>
            <person name="Savinova O.S."/>
            <person name="Shakhova N.V."/>
            <person name="Tyazhelova T.V."/>
            <person name="Vasina D.V."/>
        </authorList>
    </citation>
    <scope>NUCLEOTIDE SEQUENCE [LARGE SCALE GENOMIC DNA]</scope>
    <source>
        <strain evidence="1 2">LE-BIN_3174</strain>
    </source>
</reference>
<dbReference type="EMBL" id="RWJN01000423">
    <property type="protein sequence ID" value="TCD61871.1"/>
    <property type="molecule type" value="Genomic_DNA"/>
</dbReference>
<dbReference type="AlphaFoldDB" id="A0A4R0R3S0"/>
<name>A0A4R0R3S0_9APHY</name>
<accession>A0A4R0R3S0</accession>
<gene>
    <name evidence="1" type="ORF">EIP91_007820</name>
</gene>
<dbReference type="Proteomes" id="UP000292702">
    <property type="component" value="Unassembled WGS sequence"/>
</dbReference>
<proteinExistence type="predicted"/>
<protein>
    <submittedName>
        <fullName evidence="1">Uncharacterized protein</fullName>
    </submittedName>
</protein>
<evidence type="ECO:0000313" key="1">
    <source>
        <dbReference type="EMBL" id="TCD61871.1"/>
    </source>
</evidence>
<sequence>MEVELVIKRLRVLLRRCRDLTALQVDLAEDFFSIATLATAVQSIRTLEKIDFGMVGREAMVAIESMKSPISSIMLAFDPDLRDDNEFNINNRIFVDVAFDPITACQSAKEHLTYLQVTEPYQFYPVDNIQYTQLRHLEIIDFPVTSRSELLNSYLLAACFPNLRELSWIFQDPLDVDAQSASVIREWNIENISLIMETFPLQLVSSAISSTAVTHLWLRVSLAECANKSGISVQKLLTQVLGNLKKLPLVFLVIELDYPNPGKLEAVLRDLRMSFGIAGGSTIFDQPLLQDHMDVALAELNVESKATPRSC</sequence>